<evidence type="ECO:0000313" key="4">
    <source>
        <dbReference type="Proteomes" id="UP000230750"/>
    </source>
</evidence>
<dbReference type="GO" id="GO:0006623">
    <property type="term" value="P:protein targeting to vacuole"/>
    <property type="evidence" value="ECO:0007669"/>
    <property type="project" value="InterPro"/>
</dbReference>
<dbReference type="Gene3D" id="2.130.10.10">
    <property type="entry name" value="YVTN repeat-like/Quinoprotein amine dehydrogenase"/>
    <property type="match status" value="1"/>
</dbReference>
<sequence length="386" mass="42512">MADEESTEEVSAAISDLALSHALDNDAIDDAEFDIPELQTTATLESILNQDDDGFEPELDAESLYPPGSDSSSETHSIVGDSETPDRTPTRSKKQSIQYAMHGSILRHVTLKSVSSQVSAAADRVDAGKPSALAVGMYVAVGSSHGLILVFDPQQTLKWCLGSTAVGAQYGAVSALCINNDSTRLLAGFAKGQMTMWDLTTGKLLRTMTDAHPQGQLYSTSRRVMGIRSCESRCLFSGSRGEVCTLAPLRTNFLVKDHPLKDMMLLAMATLSKVFVVHLRPRLAVSFTKQLKGPSDTLPLLAWQIVIIQVTQSSRVIDPVLAFGRHDTIYFYQLVYQEGVKVKFAPLQIMKLSYTLLNMQWMNAHTMSPWIRQRTFISCTSEWKKN</sequence>
<evidence type="ECO:0000313" key="3">
    <source>
        <dbReference type="EMBL" id="PIK60990.1"/>
    </source>
</evidence>
<evidence type="ECO:0000256" key="1">
    <source>
        <dbReference type="PROSITE-ProRule" id="PRU00221"/>
    </source>
</evidence>
<feature type="region of interest" description="Disordered" evidence="2">
    <location>
        <begin position="49"/>
        <end position="95"/>
    </location>
</feature>
<dbReference type="GO" id="GO:0033263">
    <property type="term" value="C:CORVET complex"/>
    <property type="evidence" value="ECO:0007669"/>
    <property type="project" value="TreeGrafter"/>
</dbReference>
<dbReference type="SUPFAM" id="SSF50978">
    <property type="entry name" value="WD40 repeat-like"/>
    <property type="match status" value="1"/>
</dbReference>
<dbReference type="InterPro" id="IPR015943">
    <property type="entry name" value="WD40/YVTN_repeat-like_dom_sf"/>
</dbReference>
<dbReference type="OrthoDB" id="289913at2759"/>
<dbReference type="InterPro" id="IPR036322">
    <property type="entry name" value="WD40_repeat_dom_sf"/>
</dbReference>
<proteinExistence type="predicted"/>
<dbReference type="InterPro" id="IPR045111">
    <property type="entry name" value="Vps41/Vps8"/>
</dbReference>
<dbReference type="GO" id="GO:0034058">
    <property type="term" value="P:endosomal vesicle fusion"/>
    <property type="evidence" value="ECO:0007669"/>
    <property type="project" value="TreeGrafter"/>
</dbReference>
<name>A0A2G8LLE9_STIJA</name>
<dbReference type="PANTHER" id="PTHR12616">
    <property type="entry name" value="VACUOLAR PROTEIN SORTING VPS41"/>
    <property type="match status" value="1"/>
</dbReference>
<feature type="repeat" description="WD" evidence="1">
    <location>
        <begin position="166"/>
        <end position="207"/>
    </location>
</feature>
<comment type="caution">
    <text evidence="3">The sequence shown here is derived from an EMBL/GenBank/DDBJ whole genome shotgun (WGS) entry which is preliminary data.</text>
</comment>
<dbReference type="STRING" id="307972.A0A2G8LLE9"/>
<reference evidence="3 4" key="1">
    <citation type="journal article" date="2017" name="PLoS Biol.">
        <title>The sea cucumber genome provides insights into morphological evolution and visceral regeneration.</title>
        <authorList>
            <person name="Zhang X."/>
            <person name="Sun L."/>
            <person name="Yuan J."/>
            <person name="Sun Y."/>
            <person name="Gao Y."/>
            <person name="Zhang L."/>
            <person name="Li S."/>
            <person name="Dai H."/>
            <person name="Hamel J.F."/>
            <person name="Liu C."/>
            <person name="Yu Y."/>
            <person name="Liu S."/>
            <person name="Lin W."/>
            <person name="Guo K."/>
            <person name="Jin S."/>
            <person name="Xu P."/>
            <person name="Storey K.B."/>
            <person name="Huan P."/>
            <person name="Zhang T."/>
            <person name="Zhou Y."/>
            <person name="Zhang J."/>
            <person name="Lin C."/>
            <person name="Li X."/>
            <person name="Xing L."/>
            <person name="Huo D."/>
            <person name="Sun M."/>
            <person name="Wang L."/>
            <person name="Mercier A."/>
            <person name="Li F."/>
            <person name="Yang H."/>
            <person name="Xiang J."/>
        </authorList>
    </citation>
    <scope>NUCLEOTIDE SEQUENCE [LARGE SCALE GENOMIC DNA]</scope>
    <source>
        <strain evidence="3">Shaxun</strain>
        <tissue evidence="3">Muscle</tissue>
    </source>
</reference>
<dbReference type="Proteomes" id="UP000230750">
    <property type="component" value="Unassembled WGS sequence"/>
</dbReference>
<keyword evidence="4" id="KW-1185">Reference proteome</keyword>
<feature type="compositionally biased region" description="Acidic residues" evidence="2">
    <location>
        <begin position="50"/>
        <end position="61"/>
    </location>
</feature>
<dbReference type="GO" id="GO:0005769">
    <property type="term" value="C:early endosome"/>
    <property type="evidence" value="ECO:0007669"/>
    <property type="project" value="TreeGrafter"/>
</dbReference>
<dbReference type="InterPro" id="IPR001680">
    <property type="entry name" value="WD40_rpt"/>
</dbReference>
<keyword evidence="1" id="KW-0853">WD repeat</keyword>
<dbReference type="PANTHER" id="PTHR12616:SF8">
    <property type="entry name" value="VACUOLAR PROTEIN SORTING-ASSOCIATED PROTEIN 8 HOMOLOG"/>
    <property type="match status" value="1"/>
</dbReference>
<dbReference type="GO" id="GO:0005770">
    <property type="term" value="C:late endosome"/>
    <property type="evidence" value="ECO:0007669"/>
    <property type="project" value="TreeGrafter"/>
</dbReference>
<dbReference type="PROSITE" id="PS50082">
    <property type="entry name" value="WD_REPEATS_2"/>
    <property type="match status" value="1"/>
</dbReference>
<evidence type="ECO:0000256" key="2">
    <source>
        <dbReference type="SAM" id="MobiDB-lite"/>
    </source>
</evidence>
<dbReference type="AlphaFoldDB" id="A0A2G8LLE9"/>
<gene>
    <name evidence="3" type="ORF">BSL78_02165</name>
</gene>
<organism evidence="3 4">
    <name type="scientific">Stichopus japonicus</name>
    <name type="common">Sea cucumber</name>
    <dbReference type="NCBI Taxonomy" id="307972"/>
    <lineage>
        <taxon>Eukaryota</taxon>
        <taxon>Metazoa</taxon>
        <taxon>Echinodermata</taxon>
        <taxon>Eleutherozoa</taxon>
        <taxon>Echinozoa</taxon>
        <taxon>Holothuroidea</taxon>
        <taxon>Aspidochirotacea</taxon>
        <taxon>Aspidochirotida</taxon>
        <taxon>Stichopodidae</taxon>
        <taxon>Apostichopus</taxon>
    </lineage>
</organism>
<dbReference type="GO" id="GO:0030897">
    <property type="term" value="C:HOPS complex"/>
    <property type="evidence" value="ECO:0007669"/>
    <property type="project" value="TreeGrafter"/>
</dbReference>
<protein>
    <submittedName>
        <fullName evidence="3">Putative vacuolar protein sorting-associated protein 8-like</fullName>
    </submittedName>
</protein>
<dbReference type="Pfam" id="PF23410">
    <property type="entry name" value="Beta-prop_VPS8"/>
    <property type="match status" value="2"/>
</dbReference>
<accession>A0A2G8LLE9</accession>
<dbReference type="EMBL" id="MRZV01000044">
    <property type="protein sequence ID" value="PIK60990.1"/>
    <property type="molecule type" value="Genomic_DNA"/>
</dbReference>